<dbReference type="OrthoDB" id="3257981at2759"/>
<dbReference type="Proteomes" id="UP000254866">
    <property type="component" value="Unassembled WGS sequence"/>
</dbReference>
<reference evidence="2 3" key="1">
    <citation type="journal article" date="2018" name="IMA Fungus">
        <title>IMA Genome-F 9: Draft genome sequence of Annulohypoxylon stygium, Aspergillus mulundensis, Berkeleyomyces basicola (syn. Thielaviopsis basicola), Ceratocystis smalleyi, two Cercospora beticola strains, Coleophoma cylindrospora, Fusarium fracticaudum, Phialophora cf. hyalina, and Morchella septimelata.</title>
        <authorList>
            <person name="Wingfield B.D."/>
            <person name="Bills G.F."/>
            <person name="Dong Y."/>
            <person name="Huang W."/>
            <person name="Nel W.J."/>
            <person name="Swalarsk-Parry B.S."/>
            <person name="Vaghefi N."/>
            <person name="Wilken P.M."/>
            <person name="An Z."/>
            <person name="de Beer Z.W."/>
            <person name="De Vos L."/>
            <person name="Chen L."/>
            <person name="Duong T.A."/>
            <person name="Gao Y."/>
            <person name="Hammerbacher A."/>
            <person name="Kikkert J.R."/>
            <person name="Li Y."/>
            <person name="Li H."/>
            <person name="Li K."/>
            <person name="Li Q."/>
            <person name="Liu X."/>
            <person name="Ma X."/>
            <person name="Naidoo K."/>
            <person name="Pethybridge S.J."/>
            <person name="Sun J."/>
            <person name="Steenkamp E.T."/>
            <person name="van der Nest M.A."/>
            <person name="van Wyk S."/>
            <person name="Wingfield M.J."/>
            <person name="Xiong C."/>
            <person name="Yue Q."/>
            <person name="Zhang X."/>
        </authorList>
    </citation>
    <scope>NUCLEOTIDE SEQUENCE [LARGE SCALE GENOMIC DNA]</scope>
    <source>
        <strain evidence="2 3">BP 5553</strain>
    </source>
</reference>
<accession>A0A370TWM3</accession>
<proteinExistence type="predicted"/>
<evidence type="ECO:0000313" key="2">
    <source>
        <dbReference type="EMBL" id="RDL39921.1"/>
    </source>
</evidence>
<organism evidence="2 3">
    <name type="scientific">Venustampulla echinocandica</name>
    <dbReference type="NCBI Taxonomy" id="2656787"/>
    <lineage>
        <taxon>Eukaryota</taxon>
        <taxon>Fungi</taxon>
        <taxon>Dikarya</taxon>
        <taxon>Ascomycota</taxon>
        <taxon>Pezizomycotina</taxon>
        <taxon>Leotiomycetes</taxon>
        <taxon>Helotiales</taxon>
        <taxon>Pleuroascaceae</taxon>
        <taxon>Venustampulla</taxon>
    </lineage>
</organism>
<feature type="signal peptide" evidence="1">
    <location>
        <begin position="1"/>
        <end position="17"/>
    </location>
</feature>
<comment type="caution">
    <text evidence="2">The sequence shown here is derived from an EMBL/GenBank/DDBJ whole genome shotgun (WGS) entry which is preliminary data.</text>
</comment>
<name>A0A370TWM3_9HELO</name>
<keyword evidence="1" id="KW-0732">Signal</keyword>
<keyword evidence="3" id="KW-1185">Reference proteome</keyword>
<evidence type="ECO:0000313" key="3">
    <source>
        <dbReference type="Proteomes" id="UP000254866"/>
    </source>
</evidence>
<evidence type="ECO:0000256" key="1">
    <source>
        <dbReference type="SAM" id="SignalP"/>
    </source>
</evidence>
<dbReference type="EMBL" id="NPIC01000002">
    <property type="protein sequence ID" value="RDL39921.1"/>
    <property type="molecule type" value="Genomic_DNA"/>
</dbReference>
<dbReference type="RefSeq" id="XP_031872577.1">
    <property type="nucleotide sequence ID" value="XM_032012884.1"/>
</dbReference>
<sequence>MFASVPLFLALAGSALSTPANVLFKRGDTVDNNSCFNDPNLPAPQPKSLGGLDHNWMTLHCDIPEVANVGGKYSPRERWVAAQATNALAAAQICWIMSKDQTANKFTFSQSVSNFIHGKDGMKCEILDASGGSLSGCSETSVCDEAGHAAGFQILNSMATIHRVHQGTYDALEAAKVNIIGRVGEFAKVFSPRIDELRALKIFLDVIGMGFALAAAPVWNSALKVGWLASNGNTLGTLKDSVNGMVSNGLTLGKDVATQANSALGAQNSLSNRITILINAWKQKVADTNAMMFSGSNDHSGMQLLLNMMDEGKLLDYTDIVKTSLAGPIIERILWAIMIPWAWSMSNAGIYPFIMISDDEGERNRCTNLETGKKYIADYEKVFVCVDGKSYWLVNVAGGAQVSCGYYDQDVICEDNYFSPLPGTDQLLTNGKNNPWGSLTIGDIVTSSINSYKANGNKPGFVLDMSKGSSVDELASKGVQAAGVFTLPICTREEAWYNWFDGPLASKAKNYPCN</sequence>
<gene>
    <name evidence="2" type="ORF">BP5553_04261</name>
</gene>
<dbReference type="GeneID" id="43597110"/>
<protein>
    <submittedName>
        <fullName evidence="2">Uncharacterized protein</fullName>
    </submittedName>
</protein>
<feature type="chain" id="PRO_5016910062" evidence="1">
    <location>
        <begin position="18"/>
        <end position="514"/>
    </location>
</feature>
<dbReference type="STRING" id="2656787.A0A370TWM3"/>
<dbReference type="AlphaFoldDB" id="A0A370TWM3"/>